<gene>
    <name evidence="2" type="ORF">ERS852461_01911</name>
    <name evidence="3" type="ORF">NXY30_06475</name>
</gene>
<feature type="domain" description="AAA" evidence="1">
    <location>
        <begin position="31"/>
        <end position="153"/>
    </location>
</feature>
<dbReference type="GeneID" id="69588281"/>
<proteinExistence type="predicted"/>
<dbReference type="PANTHER" id="PTHR42990:SF1">
    <property type="entry name" value="AAA+ ATPASE DOMAIN-CONTAINING PROTEIN"/>
    <property type="match status" value="1"/>
</dbReference>
<protein>
    <submittedName>
        <fullName evidence="3">AAA family ATPase</fullName>
    </submittedName>
    <submittedName>
        <fullName evidence="2">Predicted ATPase (AAA+ superfamily)</fullName>
    </submittedName>
</protein>
<dbReference type="InterPro" id="IPR041682">
    <property type="entry name" value="AAA_14"/>
</dbReference>
<accession>A0A3E5G6Y3</accession>
<keyword evidence="5" id="KW-1185">Reference proteome</keyword>
<evidence type="ECO:0000313" key="2">
    <source>
        <dbReference type="EMBL" id="CUP12357.1"/>
    </source>
</evidence>
<evidence type="ECO:0000313" key="3">
    <source>
        <dbReference type="EMBL" id="UVQ76022.1"/>
    </source>
</evidence>
<organism evidence="2 4">
    <name type="scientific">Bacteroides faecis</name>
    <dbReference type="NCBI Taxonomy" id="674529"/>
    <lineage>
        <taxon>Bacteria</taxon>
        <taxon>Pseudomonadati</taxon>
        <taxon>Bacteroidota</taxon>
        <taxon>Bacteroidia</taxon>
        <taxon>Bacteroidales</taxon>
        <taxon>Bacteroidaceae</taxon>
        <taxon>Bacteroides</taxon>
    </lineage>
</organism>
<dbReference type="PANTHER" id="PTHR42990">
    <property type="entry name" value="ATPASE"/>
    <property type="match status" value="1"/>
</dbReference>
<dbReference type="Proteomes" id="UP001060104">
    <property type="component" value="Chromosome"/>
</dbReference>
<reference evidence="3" key="2">
    <citation type="submission" date="2022-08" db="EMBL/GenBank/DDBJ databases">
        <title>Genome Sequencing of Bacteroides fragilis Group Isolates with Nanopore Technology.</title>
        <authorList>
            <person name="Tisza M.J."/>
            <person name="Smith D."/>
            <person name="Dekker J.P."/>
        </authorList>
    </citation>
    <scope>NUCLEOTIDE SEQUENCE</scope>
    <source>
        <strain evidence="3">BFG-527</strain>
    </source>
</reference>
<evidence type="ECO:0000313" key="5">
    <source>
        <dbReference type="Proteomes" id="UP001060104"/>
    </source>
</evidence>
<dbReference type="InterPro" id="IPR027417">
    <property type="entry name" value="P-loop_NTPase"/>
</dbReference>
<dbReference type="RefSeq" id="WP_055269355.1">
    <property type="nucleotide sequence ID" value="NZ_CABMFH010000019.1"/>
</dbReference>
<dbReference type="Pfam" id="PF13173">
    <property type="entry name" value="AAA_14"/>
    <property type="match status" value="1"/>
</dbReference>
<accession>A0A174KQQ0</accession>
<dbReference type="EMBL" id="CP103141">
    <property type="protein sequence ID" value="UVQ76022.1"/>
    <property type="molecule type" value="Genomic_DNA"/>
</dbReference>
<name>A0A174KQQ0_9BACE</name>
<evidence type="ECO:0000259" key="1">
    <source>
        <dbReference type="Pfam" id="PF13173"/>
    </source>
</evidence>
<dbReference type="Proteomes" id="UP000095606">
    <property type="component" value="Unassembled WGS sequence"/>
</dbReference>
<sequence>METLYRAYRTLLNNTSTDFVRYLHDQIEWDSRLIAILGARGIGKTTMLLQHIKQYDNIDETLFVTADDLYFSEHRIFDLAMEFYQHGGKKLYIDEIHKYYGWSREIKNIYDLIPGIQVVYTGSSILDLETGEADLSRRKLEYRMTGLSFREYLAISRGYRLPVYSLEDILKNKVDFPYNLERPLQLFKEYLQQGYYPFFKEKGYYIRLRSILNQALENDIPIFAKMNITTAQKLKRLLYIIAQSVPFKPNFTKLAALLDINRNTISELMFYLEKAGIINQLRCDTEGIRLLGKVDKVYLNNTNLAYALSDSMPDIGNIRETVFFSLMRATQPITTSSCSDFSIGKYTFEIGGKGKSQKQIQNIENSYIVKDDIEFGMQNIIPLWMFGFTY</sequence>
<reference evidence="2 4" key="1">
    <citation type="submission" date="2015-09" db="EMBL/GenBank/DDBJ databases">
        <authorList>
            <consortium name="Pathogen Informatics"/>
        </authorList>
    </citation>
    <scope>NUCLEOTIDE SEQUENCE [LARGE SCALE GENOMIC DNA]</scope>
    <source>
        <strain evidence="2 4">2789STDY5834846</strain>
    </source>
</reference>
<dbReference type="EMBL" id="CZAE01000007">
    <property type="protein sequence ID" value="CUP12357.1"/>
    <property type="molecule type" value="Genomic_DNA"/>
</dbReference>
<dbReference type="AlphaFoldDB" id="A0A174KQQ0"/>
<evidence type="ECO:0000313" key="4">
    <source>
        <dbReference type="Proteomes" id="UP000095606"/>
    </source>
</evidence>
<dbReference type="SUPFAM" id="SSF52540">
    <property type="entry name" value="P-loop containing nucleoside triphosphate hydrolases"/>
    <property type="match status" value="1"/>
</dbReference>